<keyword evidence="4" id="KW-0472">Membrane</keyword>
<keyword evidence="4" id="KW-0812">Transmembrane</keyword>
<dbReference type="AlphaFoldDB" id="A0A804QK62"/>
<dbReference type="GO" id="GO:0016020">
    <property type="term" value="C:membrane"/>
    <property type="evidence" value="ECO:0007669"/>
    <property type="project" value="UniProtKB-SubCell"/>
</dbReference>
<dbReference type="EnsemblPlants" id="Zm00001eb335540_T001">
    <property type="protein sequence ID" value="Zm00001eb335540_P001"/>
    <property type="gene ID" value="Zm00001eb335540"/>
</dbReference>
<dbReference type="PROSITE" id="PS00107">
    <property type="entry name" value="PROTEIN_KINASE_ATP"/>
    <property type="match status" value="1"/>
</dbReference>
<sequence length="396" mass="43264">MVHRSPAPEATTALFLALLLLLFPRTSSTTTTTGGAPNTAAPCAPAWCGDLAISYPFWLAGTHPPKCGYDQGFEVTCDKAKAYLKNSTCTYQIQSIFYAMNLLRVAIVGLLSLDDGTCNVDKFVNASFVPSPAFEIEPQQNQELFFVYDCNLRAPQLPRSWTPLRCGNNGSFTWLSGQYRPEDSSMALPGNCNVAMIPVVAYEGATAADYQRLVEGGFFLSYYLTDTEDHYYYGQCQACSYRAGHGQCRTIVSDDGFQCYCSDGVYSTTACGTKRANWKTTIVGPTTAAASLLVLCICLLLWKSKVKNLWFLLAKKTSSSANDRNTEALIESYGSLAPKRYKYSEVLNITSSLDNKLGEGGYGAVYKGRLHDDVHVAVKFLRACSVTPIQRGIGGV</sequence>
<dbReference type="InterPro" id="IPR025287">
    <property type="entry name" value="WAK_GUB"/>
</dbReference>
<evidence type="ECO:0000259" key="6">
    <source>
        <dbReference type="Pfam" id="PF13947"/>
    </source>
</evidence>
<evidence type="ECO:0000256" key="2">
    <source>
        <dbReference type="ARBA" id="ARBA00022729"/>
    </source>
</evidence>
<keyword evidence="4" id="KW-1133">Transmembrane helix</keyword>
<accession>A0A804QK62</accession>
<reference evidence="8" key="1">
    <citation type="journal article" date="2009" name="Science">
        <title>The B73 maize genome: complexity, diversity, and dynamics.</title>
        <authorList>
            <person name="Schnable P.S."/>
            <person name="Ware D."/>
            <person name="Fulton R.S."/>
            <person name="Stein J.C."/>
            <person name="Wei F."/>
            <person name="Pasternak S."/>
            <person name="Liang C."/>
            <person name="Zhang J."/>
            <person name="Fulton L."/>
            <person name="Graves T.A."/>
            <person name="Minx P."/>
            <person name="Reily A.D."/>
            <person name="Courtney L."/>
            <person name="Kruchowski S.S."/>
            <person name="Tomlinson C."/>
            <person name="Strong C."/>
            <person name="Delehaunty K."/>
            <person name="Fronick C."/>
            <person name="Courtney B."/>
            <person name="Rock S.M."/>
            <person name="Belter E."/>
            <person name="Du F."/>
            <person name="Kim K."/>
            <person name="Abbott R.M."/>
            <person name="Cotton M."/>
            <person name="Levy A."/>
            <person name="Marchetto P."/>
            <person name="Ochoa K."/>
            <person name="Jackson S.M."/>
            <person name="Gillam B."/>
            <person name="Chen W."/>
            <person name="Yan L."/>
            <person name="Higginbotham J."/>
            <person name="Cardenas M."/>
            <person name="Waligorski J."/>
            <person name="Applebaum E."/>
            <person name="Phelps L."/>
            <person name="Falcone J."/>
            <person name="Kanchi K."/>
            <person name="Thane T."/>
            <person name="Scimone A."/>
            <person name="Thane N."/>
            <person name="Henke J."/>
            <person name="Wang T."/>
            <person name="Ruppert J."/>
            <person name="Shah N."/>
            <person name="Rotter K."/>
            <person name="Hodges J."/>
            <person name="Ingenthron E."/>
            <person name="Cordes M."/>
            <person name="Kohlberg S."/>
            <person name="Sgro J."/>
            <person name="Delgado B."/>
            <person name="Mead K."/>
            <person name="Chinwalla A."/>
            <person name="Leonard S."/>
            <person name="Crouse K."/>
            <person name="Collura K."/>
            <person name="Kudrna D."/>
            <person name="Currie J."/>
            <person name="He R."/>
            <person name="Angelova A."/>
            <person name="Rajasekar S."/>
            <person name="Mueller T."/>
            <person name="Lomeli R."/>
            <person name="Scara G."/>
            <person name="Ko A."/>
            <person name="Delaney K."/>
            <person name="Wissotski M."/>
            <person name="Lopez G."/>
            <person name="Campos D."/>
            <person name="Braidotti M."/>
            <person name="Ashley E."/>
            <person name="Golser W."/>
            <person name="Kim H."/>
            <person name="Lee S."/>
            <person name="Lin J."/>
            <person name="Dujmic Z."/>
            <person name="Kim W."/>
            <person name="Talag J."/>
            <person name="Zuccolo A."/>
            <person name="Fan C."/>
            <person name="Sebastian A."/>
            <person name="Kramer M."/>
            <person name="Spiegel L."/>
            <person name="Nascimento L."/>
            <person name="Zutavern T."/>
            <person name="Miller B."/>
            <person name="Ambroise C."/>
            <person name="Muller S."/>
            <person name="Spooner W."/>
            <person name="Narechania A."/>
            <person name="Ren L."/>
            <person name="Wei S."/>
            <person name="Kumari S."/>
            <person name="Faga B."/>
            <person name="Levy M.J."/>
            <person name="McMahan L."/>
            <person name="Van Buren P."/>
            <person name="Vaughn M.W."/>
            <person name="Ying K."/>
            <person name="Yeh C.-T."/>
            <person name="Emrich S.J."/>
            <person name="Jia Y."/>
            <person name="Kalyanaraman A."/>
            <person name="Hsia A.-P."/>
            <person name="Barbazuk W.B."/>
            <person name="Baucom R.S."/>
            <person name="Brutnell T.P."/>
            <person name="Carpita N.C."/>
            <person name="Chaparro C."/>
            <person name="Chia J.-M."/>
            <person name="Deragon J.-M."/>
            <person name="Estill J.C."/>
            <person name="Fu Y."/>
            <person name="Jeddeloh J.A."/>
            <person name="Han Y."/>
            <person name="Lee H."/>
            <person name="Li P."/>
            <person name="Lisch D.R."/>
            <person name="Liu S."/>
            <person name="Liu Z."/>
            <person name="Nagel D.H."/>
            <person name="McCann M.C."/>
            <person name="SanMiguel P."/>
            <person name="Myers A.M."/>
            <person name="Nettleton D."/>
            <person name="Nguyen J."/>
            <person name="Penning B.W."/>
            <person name="Ponnala L."/>
            <person name="Schneider K.L."/>
            <person name="Schwartz D.C."/>
            <person name="Sharma A."/>
            <person name="Soderlund C."/>
            <person name="Springer N.M."/>
            <person name="Sun Q."/>
            <person name="Wang H."/>
            <person name="Waterman M."/>
            <person name="Westerman R."/>
            <person name="Wolfgruber T.K."/>
            <person name="Yang L."/>
            <person name="Yu Y."/>
            <person name="Zhang L."/>
            <person name="Zhou S."/>
            <person name="Zhu Q."/>
            <person name="Bennetzen J.L."/>
            <person name="Dawe R.K."/>
            <person name="Jiang J."/>
            <person name="Jiang N."/>
            <person name="Presting G.G."/>
            <person name="Wessler S.R."/>
            <person name="Aluru S."/>
            <person name="Martienssen R.A."/>
            <person name="Clifton S.W."/>
            <person name="McCombie W.R."/>
            <person name="Wing R.A."/>
            <person name="Wilson R.K."/>
        </authorList>
    </citation>
    <scope>NUCLEOTIDE SEQUENCE [LARGE SCALE GENOMIC DNA]</scope>
    <source>
        <strain evidence="8">cv. B73</strain>
    </source>
</reference>
<evidence type="ECO:0000313" key="8">
    <source>
        <dbReference type="Proteomes" id="UP000007305"/>
    </source>
</evidence>
<evidence type="ECO:0000256" key="3">
    <source>
        <dbReference type="PROSITE-ProRule" id="PRU10141"/>
    </source>
</evidence>
<feature type="domain" description="Wall-associated receptor kinase galacturonan-binding" evidence="6">
    <location>
        <begin position="43"/>
        <end position="106"/>
    </location>
</feature>
<feature type="chain" id="PRO_5033034498" description="Wall-associated receptor kinase galacturonan-binding domain-containing protein" evidence="5">
    <location>
        <begin position="29"/>
        <end position="396"/>
    </location>
</feature>
<reference evidence="7" key="3">
    <citation type="submission" date="2021-05" db="UniProtKB">
        <authorList>
            <consortium name="EnsemblPlants"/>
        </authorList>
    </citation>
    <scope>IDENTIFICATION</scope>
    <source>
        <strain evidence="7">cv. B73</strain>
    </source>
</reference>
<reference evidence="7" key="2">
    <citation type="submission" date="2019-07" db="EMBL/GenBank/DDBJ databases">
        <authorList>
            <person name="Seetharam A."/>
            <person name="Woodhouse M."/>
            <person name="Cannon E."/>
        </authorList>
    </citation>
    <scope>NUCLEOTIDE SEQUENCE [LARGE SCALE GENOMIC DNA]</scope>
    <source>
        <strain evidence="7">cv. B73</strain>
    </source>
</reference>
<comment type="subcellular location">
    <subcellularLocation>
        <location evidence="1">Membrane</location>
        <topology evidence="1">Single-pass membrane protein</topology>
    </subcellularLocation>
</comment>
<dbReference type="PANTHER" id="PTHR33138">
    <property type="entry name" value="OS01G0690200 PROTEIN"/>
    <property type="match status" value="1"/>
</dbReference>
<keyword evidence="2 5" id="KW-0732">Signal</keyword>
<feature type="signal peptide" evidence="5">
    <location>
        <begin position="1"/>
        <end position="28"/>
    </location>
</feature>
<organism evidence="7 8">
    <name type="scientific">Zea mays</name>
    <name type="common">Maize</name>
    <dbReference type="NCBI Taxonomy" id="4577"/>
    <lineage>
        <taxon>Eukaryota</taxon>
        <taxon>Viridiplantae</taxon>
        <taxon>Streptophyta</taxon>
        <taxon>Embryophyta</taxon>
        <taxon>Tracheophyta</taxon>
        <taxon>Spermatophyta</taxon>
        <taxon>Magnoliopsida</taxon>
        <taxon>Liliopsida</taxon>
        <taxon>Poales</taxon>
        <taxon>Poaceae</taxon>
        <taxon>PACMAD clade</taxon>
        <taxon>Panicoideae</taxon>
        <taxon>Andropogonodae</taxon>
        <taxon>Andropogoneae</taxon>
        <taxon>Tripsacinae</taxon>
        <taxon>Zea</taxon>
    </lineage>
</organism>
<dbReference type="InParanoid" id="A0A804QK62"/>
<evidence type="ECO:0000256" key="5">
    <source>
        <dbReference type="SAM" id="SignalP"/>
    </source>
</evidence>
<dbReference type="Proteomes" id="UP000007305">
    <property type="component" value="Chromosome 8"/>
</dbReference>
<evidence type="ECO:0000256" key="4">
    <source>
        <dbReference type="SAM" id="Phobius"/>
    </source>
</evidence>
<evidence type="ECO:0000313" key="7">
    <source>
        <dbReference type="EnsemblPlants" id="Zm00001eb335540_P001"/>
    </source>
</evidence>
<dbReference type="Gene3D" id="3.30.200.20">
    <property type="entry name" value="Phosphorylase Kinase, domain 1"/>
    <property type="match status" value="1"/>
</dbReference>
<name>A0A804QK62_MAIZE</name>
<dbReference type="SUPFAM" id="SSF56112">
    <property type="entry name" value="Protein kinase-like (PK-like)"/>
    <property type="match status" value="1"/>
</dbReference>
<dbReference type="PANTHER" id="PTHR33138:SF83">
    <property type="entry name" value="OS01G0136700 PROTEIN"/>
    <property type="match status" value="1"/>
</dbReference>
<keyword evidence="3" id="KW-0067">ATP-binding</keyword>
<dbReference type="Gramene" id="Zm00001eb335540_T001">
    <property type="protein sequence ID" value="Zm00001eb335540_P001"/>
    <property type="gene ID" value="Zm00001eb335540"/>
</dbReference>
<dbReference type="InterPro" id="IPR011009">
    <property type="entry name" value="Kinase-like_dom_sf"/>
</dbReference>
<evidence type="ECO:0000256" key="1">
    <source>
        <dbReference type="ARBA" id="ARBA00004167"/>
    </source>
</evidence>
<keyword evidence="8" id="KW-1185">Reference proteome</keyword>
<feature type="transmembrane region" description="Helical" evidence="4">
    <location>
        <begin position="282"/>
        <end position="302"/>
    </location>
</feature>
<dbReference type="GO" id="GO:0030247">
    <property type="term" value="F:polysaccharide binding"/>
    <property type="evidence" value="ECO:0007669"/>
    <property type="project" value="InterPro"/>
</dbReference>
<proteinExistence type="predicted"/>
<dbReference type="InterPro" id="IPR017441">
    <property type="entry name" value="Protein_kinase_ATP_BS"/>
</dbReference>
<dbReference type="Pfam" id="PF13947">
    <property type="entry name" value="GUB_WAK_bind"/>
    <property type="match status" value="1"/>
</dbReference>
<protein>
    <recommendedName>
        <fullName evidence="6">Wall-associated receptor kinase galacturonan-binding domain-containing protein</fullName>
    </recommendedName>
</protein>
<keyword evidence="3" id="KW-0547">Nucleotide-binding</keyword>
<feature type="binding site" evidence="3">
    <location>
        <position position="379"/>
    </location>
    <ligand>
        <name>ATP</name>
        <dbReference type="ChEBI" id="CHEBI:30616"/>
    </ligand>
</feature>
<dbReference type="GO" id="GO:0005524">
    <property type="term" value="F:ATP binding"/>
    <property type="evidence" value="ECO:0007669"/>
    <property type="project" value="UniProtKB-UniRule"/>
</dbReference>